<evidence type="ECO:0000313" key="3">
    <source>
        <dbReference type="Proteomes" id="UP000800039"/>
    </source>
</evidence>
<feature type="region of interest" description="Disordered" evidence="1">
    <location>
        <begin position="1"/>
        <end position="44"/>
    </location>
</feature>
<reference evidence="2" key="1">
    <citation type="submission" date="2020-01" db="EMBL/GenBank/DDBJ databases">
        <authorList>
            <consortium name="DOE Joint Genome Institute"/>
            <person name="Haridas S."/>
            <person name="Albert R."/>
            <person name="Binder M."/>
            <person name="Bloem J."/>
            <person name="Labutti K."/>
            <person name="Salamov A."/>
            <person name="Andreopoulos B."/>
            <person name="Baker S.E."/>
            <person name="Barry K."/>
            <person name="Bills G."/>
            <person name="Bluhm B.H."/>
            <person name="Cannon C."/>
            <person name="Castanera R."/>
            <person name="Culley D.E."/>
            <person name="Daum C."/>
            <person name="Ezra D."/>
            <person name="Gonzalez J.B."/>
            <person name="Henrissat B."/>
            <person name="Kuo A."/>
            <person name="Liang C."/>
            <person name="Lipzen A."/>
            <person name="Lutzoni F."/>
            <person name="Magnuson J."/>
            <person name="Mondo S."/>
            <person name="Nolan M."/>
            <person name="Ohm R."/>
            <person name="Pangilinan J."/>
            <person name="Park H.-J."/>
            <person name="Ramirez L."/>
            <person name="Alfaro M."/>
            <person name="Sun H."/>
            <person name="Tritt A."/>
            <person name="Yoshinaga Y."/>
            <person name="Zwiers L.-H."/>
            <person name="Turgeon B.G."/>
            <person name="Goodwin S.B."/>
            <person name="Spatafora J.W."/>
            <person name="Crous P.W."/>
            <person name="Grigoriev I.V."/>
        </authorList>
    </citation>
    <scope>NUCLEOTIDE SEQUENCE</scope>
    <source>
        <strain evidence="2">CBS 394.84</strain>
    </source>
</reference>
<organism evidence="2 3">
    <name type="scientific">Cucurbitaria berberidis CBS 394.84</name>
    <dbReference type="NCBI Taxonomy" id="1168544"/>
    <lineage>
        <taxon>Eukaryota</taxon>
        <taxon>Fungi</taxon>
        <taxon>Dikarya</taxon>
        <taxon>Ascomycota</taxon>
        <taxon>Pezizomycotina</taxon>
        <taxon>Dothideomycetes</taxon>
        <taxon>Pleosporomycetidae</taxon>
        <taxon>Pleosporales</taxon>
        <taxon>Pleosporineae</taxon>
        <taxon>Cucurbitariaceae</taxon>
        <taxon>Cucurbitaria</taxon>
    </lineage>
</organism>
<keyword evidence="3" id="KW-1185">Reference proteome</keyword>
<dbReference type="AlphaFoldDB" id="A0A9P4GLA1"/>
<gene>
    <name evidence="2" type="ORF">K460DRAFT_402633</name>
</gene>
<dbReference type="GeneID" id="63853797"/>
<evidence type="ECO:0000256" key="1">
    <source>
        <dbReference type="SAM" id="MobiDB-lite"/>
    </source>
</evidence>
<dbReference type="OrthoDB" id="3796112at2759"/>
<sequence>MQTPSPSTSSPSSPDRCSSEGSTKFTTSPPCGNHNVDPINHPRALGKLLSPPKSEVKVCASSPVNDNQTWDISDPTTWPILHLPFHMKPGCSAPTYIDELLVHVYYMGAGARLLRELLFRAIEEVEREEDKVAIERTAFLCWPFNVTANGYWKDKGGMTKEDLDAWRTMKARNNFRFCTLE</sequence>
<feature type="compositionally biased region" description="Low complexity" evidence="1">
    <location>
        <begin position="1"/>
        <end position="22"/>
    </location>
</feature>
<name>A0A9P4GLA1_9PLEO</name>
<dbReference type="Proteomes" id="UP000800039">
    <property type="component" value="Unassembled WGS sequence"/>
</dbReference>
<dbReference type="RefSeq" id="XP_040789832.1">
    <property type="nucleotide sequence ID" value="XM_040936547.1"/>
</dbReference>
<protein>
    <submittedName>
        <fullName evidence="2">Uncharacterized protein</fullName>
    </submittedName>
</protein>
<proteinExistence type="predicted"/>
<dbReference type="EMBL" id="ML976615">
    <property type="protein sequence ID" value="KAF1847269.1"/>
    <property type="molecule type" value="Genomic_DNA"/>
</dbReference>
<comment type="caution">
    <text evidence="2">The sequence shown here is derived from an EMBL/GenBank/DDBJ whole genome shotgun (WGS) entry which is preliminary data.</text>
</comment>
<accession>A0A9P4GLA1</accession>
<evidence type="ECO:0000313" key="2">
    <source>
        <dbReference type="EMBL" id="KAF1847269.1"/>
    </source>
</evidence>